<dbReference type="Proteomes" id="UP000542742">
    <property type="component" value="Unassembled WGS sequence"/>
</dbReference>
<dbReference type="Pfam" id="PF19953">
    <property type="entry name" value="EACC1"/>
    <property type="match status" value="1"/>
</dbReference>
<feature type="transmembrane region" description="Helical" evidence="1">
    <location>
        <begin position="54"/>
        <end position="76"/>
    </location>
</feature>
<comment type="caution">
    <text evidence="2">The sequence shown here is derived from an EMBL/GenBank/DDBJ whole genome shotgun (WGS) entry which is preliminary data.</text>
</comment>
<gene>
    <name evidence="2" type="ORF">BKA14_000473</name>
</gene>
<keyword evidence="1" id="KW-1133">Transmembrane helix</keyword>
<dbReference type="EMBL" id="JACHMF010000001">
    <property type="protein sequence ID" value="MBB4690325.1"/>
    <property type="molecule type" value="Genomic_DNA"/>
</dbReference>
<reference evidence="2 3" key="1">
    <citation type="submission" date="2020-08" db="EMBL/GenBank/DDBJ databases">
        <title>Sequencing the genomes of 1000 actinobacteria strains.</title>
        <authorList>
            <person name="Klenk H.-P."/>
        </authorList>
    </citation>
    <scope>NUCLEOTIDE SEQUENCE [LARGE SCALE GENOMIC DNA]</scope>
    <source>
        <strain evidence="2 3">DSM 45518</strain>
    </source>
</reference>
<name>A0A7W7FZQ4_9ACTN</name>
<organism evidence="2 3">
    <name type="scientific">Paractinoplanes abujensis</name>
    <dbReference type="NCBI Taxonomy" id="882441"/>
    <lineage>
        <taxon>Bacteria</taxon>
        <taxon>Bacillati</taxon>
        <taxon>Actinomycetota</taxon>
        <taxon>Actinomycetes</taxon>
        <taxon>Micromonosporales</taxon>
        <taxon>Micromonosporaceae</taxon>
        <taxon>Paractinoplanes</taxon>
    </lineage>
</organism>
<proteinExistence type="predicted"/>
<dbReference type="AlphaFoldDB" id="A0A7W7FZQ4"/>
<evidence type="ECO:0000313" key="3">
    <source>
        <dbReference type="Proteomes" id="UP000542742"/>
    </source>
</evidence>
<accession>A0A7W7FZQ4</accession>
<evidence type="ECO:0000313" key="2">
    <source>
        <dbReference type="EMBL" id="MBB4690325.1"/>
    </source>
</evidence>
<keyword evidence="1" id="KW-0812">Transmembrane</keyword>
<keyword evidence="1" id="KW-0472">Membrane</keyword>
<evidence type="ECO:0000256" key="1">
    <source>
        <dbReference type="SAM" id="Phobius"/>
    </source>
</evidence>
<keyword evidence="3" id="KW-1185">Reference proteome</keyword>
<dbReference type="InterPro" id="IPR045428">
    <property type="entry name" value="EACC1"/>
</dbReference>
<sequence length="122" mass="12900">MVLHLRPELPGLSPGDDPLQLATAELIADLREAGLPATETGPATPGTKGTLTDVAVTIGGSTAAAGALVRIINLWLHRDRRRTLTITRSGPDTPEVIKIQGEAISDRTLHEAIQKLLDDEPA</sequence>
<protein>
    <submittedName>
        <fullName evidence="2">Uncharacterized protein</fullName>
    </submittedName>
</protein>
<dbReference type="RefSeq" id="WP_184949300.1">
    <property type="nucleotide sequence ID" value="NZ_BOMC01000050.1"/>
</dbReference>